<dbReference type="CDD" id="cd07976">
    <property type="entry name" value="TFIIA_alpha_beta_like"/>
    <property type="match status" value="1"/>
</dbReference>
<dbReference type="InterPro" id="IPR004855">
    <property type="entry name" value="TFIIA_asu/bsu"/>
</dbReference>
<organism evidence="6 7">
    <name type="scientific">Oopsacas minuta</name>
    <dbReference type="NCBI Taxonomy" id="111878"/>
    <lineage>
        <taxon>Eukaryota</taxon>
        <taxon>Metazoa</taxon>
        <taxon>Porifera</taxon>
        <taxon>Hexactinellida</taxon>
        <taxon>Hexasterophora</taxon>
        <taxon>Lyssacinosida</taxon>
        <taxon>Leucopsacidae</taxon>
        <taxon>Oopsacas</taxon>
    </lineage>
</organism>
<dbReference type="PANTHER" id="PTHR12694:SF8">
    <property type="entry name" value="TRANSCRIPTION INITIATION FACTOR IIA SUBUNIT 1"/>
    <property type="match status" value="1"/>
</dbReference>
<comment type="similarity">
    <text evidence="2">Belongs to the TFIIA subunit 1 family.</text>
</comment>
<accession>A0AAV7KJT9</accession>
<comment type="caution">
    <text evidence="6">The sequence shown here is derived from an EMBL/GenBank/DDBJ whole genome shotgun (WGS) entry which is preliminary data.</text>
</comment>
<keyword evidence="7" id="KW-1185">Reference proteome</keyword>
<gene>
    <name evidence="6" type="ORF">LOD99_13795</name>
</gene>
<dbReference type="SMART" id="SM01371">
    <property type="entry name" value="TFIIA"/>
    <property type="match status" value="1"/>
</dbReference>
<evidence type="ECO:0000256" key="3">
    <source>
        <dbReference type="ARBA" id="ARBA00023163"/>
    </source>
</evidence>
<feature type="compositionally biased region" description="Acidic residues" evidence="5">
    <location>
        <begin position="234"/>
        <end position="256"/>
    </location>
</feature>
<comment type="subcellular location">
    <subcellularLocation>
        <location evidence="1">Nucleus</location>
    </subcellularLocation>
</comment>
<dbReference type="InterPro" id="IPR009088">
    <property type="entry name" value="TFIIA_b-brl"/>
</dbReference>
<dbReference type="GO" id="GO:0005672">
    <property type="term" value="C:transcription factor TFIIA complex"/>
    <property type="evidence" value="ECO:0007669"/>
    <property type="project" value="InterPro"/>
</dbReference>
<evidence type="ECO:0000256" key="1">
    <source>
        <dbReference type="ARBA" id="ARBA00004123"/>
    </source>
</evidence>
<feature type="compositionally biased region" description="Gly residues" evidence="5">
    <location>
        <begin position="213"/>
        <end position="230"/>
    </location>
</feature>
<dbReference type="SUPFAM" id="SSF47396">
    <property type="entry name" value="Transcription factor IIA (TFIIA), alpha-helical domain"/>
    <property type="match status" value="1"/>
</dbReference>
<dbReference type="SUPFAM" id="SSF50784">
    <property type="entry name" value="Transcription factor IIA (TFIIA), beta-barrel domain"/>
    <property type="match status" value="1"/>
</dbReference>
<evidence type="ECO:0000313" key="6">
    <source>
        <dbReference type="EMBL" id="KAI6661073.1"/>
    </source>
</evidence>
<evidence type="ECO:0000256" key="5">
    <source>
        <dbReference type="SAM" id="MobiDB-lite"/>
    </source>
</evidence>
<feature type="compositionally biased region" description="Basic and acidic residues" evidence="5">
    <location>
        <begin position="161"/>
        <end position="192"/>
    </location>
</feature>
<keyword evidence="3" id="KW-0804">Transcription</keyword>
<protein>
    <submittedName>
        <fullName evidence="6">Transcription initiation factor IIA beta</fullName>
    </submittedName>
</protein>
<name>A0AAV7KJT9_9METZ</name>
<evidence type="ECO:0000256" key="2">
    <source>
        <dbReference type="ARBA" id="ARBA00010059"/>
    </source>
</evidence>
<dbReference type="Gene3D" id="1.10.287.100">
    <property type="match status" value="1"/>
</dbReference>
<evidence type="ECO:0000313" key="7">
    <source>
        <dbReference type="Proteomes" id="UP001165289"/>
    </source>
</evidence>
<dbReference type="PANTHER" id="PTHR12694">
    <property type="entry name" value="TRANSCRIPTION INITIATION FACTOR IIA SUBUNIT 1"/>
    <property type="match status" value="1"/>
</dbReference>
<dbReference type="EMBL" id="JAKMXF010000022">
    <property type="protein sequence ID" value="KAI6661073.1"/>
    <property type="molecule type" value="Genomic_DNA"/>
</dbReference>
<keyword evidence="4" id="KW-0539">Nucleus</keyword>
<dbReference type="AlphaFoldDB" id="A0AAV7KJT9"/>
<dbReference type="GO" id="GO:0006367">
    <property type="term" value="P:transcription initiation at RNA polymerase II promoter"/>
    <property type="evidence" value="ECO:0007669"/>
    <property type="project" value="InterPro"/>
</dbReference>
<evidence type="ECO:0000256" key="4">
    <source>
        <dbReference type="ARBA" id="ARBA00023242"/>
    </source>
</evidence>
<reference evidence="6 7" key="1">
    <citation type="journal article" date="2023" name="BMC Biol.">
        <title>The compact genome of the sponge Oopsacas minuta (Hexactinellida) is lacking key metazoan core genes.</title>
        <authorList>
            <person name="Santini S."/>
            <person name="Schenkelaars Q."/>
            <person name="Jourda C."/>
            <person name="Duchesne M."/>
            <person name="Belahbib H."/>
            <person name="Rocher C."/>
            <person name="Selva M."/>
            <person name="Riesgo A."/>
            <person name="Vervoort M."/>
            <person name="Leys S.P."/>
            <person name="Kodjabachian L."/>
            <person name="Le Bivic A."/>
            <person name="Borchiellini C."/>
            <person name="Claverie J.M."/>
            <person name="Renard E."/>
        </authorList>
    </citation>
    <scope>NUCLEOTIDE SEQUENCE [LARGE SCALE GENOMIC DNA]</scope>
    <source>
        <strain evidence="6">SPO-2</strain>
    </source>
</reference>
<proteinExistence type="inferred from homology"/>
<dbReference type="Pfam" id="PF03153">
    <property type="entry name" value="TFIIA"/>
    <property type="match status" value="2"/>
</dbReference>
<dbReference type="Proteomes" id="UP001165289">
    <property type="component" value="Unassembled WGS sequence"/>
</dbReference>
<dbReference type="Gene3D" id="2.30.18.10">
    <property type="entry name" value="Transcription factor IIA (TFIIA), beta-barrel domain"/>
    <property type="match status" value="1"/>
</dbReference>
<sequence length="362" mass="39935">MAAGTANQTYNLYKSVIDEVIKNVRDAFRNEGHDEKVIIELRNAWEERLKDSEAVKVSKNDINIPDTSSTIYPHNTITKSHPINHLPMPSGSSLVDNFRSGGDERVHARELDVHSQASSLFRMKKHPMQQPHHSMHPYPNPLMHPQMYLGHPPMPPPQMRQFEKFESSLGSPEDKPSKEKLPGFKSEGKRQQTDMSMFEKAPSAKRSRMGQVDGTGGGHGTGTSGTGATGGADVIEDSTDDEIDDDDLDDDDDQSDNSEIAPGDIDSIGVRKADGAKGTSGGEAEGGKDPEGVEGDEELGSTDDDDSGDDHEDHFETENMVVCQFKKVTRTRNKWRFHLKDGIMNLNGFDQVFSQATGEADW</sequence>
<feature type="compositionally biased region" description="Acidic residues" evidence="5">
    <location>
        <begin position="292"/>
        <end position="310"/>
    </location>
</feature>
<feature type="region of interest" description="Disordered" evidence="5">
    <location>
        <begin position="124"/>
        <end position="314"/>
    </location>
</feature>